<dbReference type="InterPro" id="IPR036271">
    <property type="entry name" value="Tet_transcr_reg_TetR-rel_C_sf"/>
</dbReference>
<dbReference type="Gene3D" id="1.10.357.10">
    <property type="entry name" value="Tetracycline Repressor, domain 2"/>
    <property type="match status" value="1"/>
</dbReference>
<evidence type="ECO:0000313" key="7">
    <source>
        <dbReference type="EMBL" id="SHL27137.1"/>
    </source>
</evidence>
<dbReference type="PANTHER" id="PTHR47506">
    <property type="entry name" value="TRANSCRIPTIONAL REGULATORY PROTEIN"/>
    <property type="match status" value="1"/>
</dbReference>
<keyword evidence="2 4" id="KW-0238">DNA-binding</keyword>
<dbReference type="RefSeq" id="WP_066692618.1">
    <property type="nucleotide sequence ID" value="NZ_FRBM01000003.1"/>
</dbReference>
<reference evidence="6 8" key="1">
    <citation type="submission" date="2016-07" db="EMBL/GenBank/DDBJ databases">
        <authorList>
            <person name="Jeong J.-J."/>
            <person name="Kim D.W."/>
            <person name="Sang M.K."/>
            <person name="Choi I.-G."/>
            <person name="Kim K.D."/>
        </authorList>
    </citation>
    <scope>NUCLEOTIDE SEQUENCE [LARGE SCALE GENOMIC DNA]</scope>
    <source>
        <strain evidence="6 8">C-26</strain>
    </source>
</reference>
<dbReference type="Proteomes" id="UP000093508">
    <property type="component" value="Unassembled WGS sequence"/>
</dbReference>
<dbReference type="SUPFAM" id="SSF46689">
    <property type="entry name" value="Homeodomain-like"/>
    <property type="match status" value="1"/>
</dbReference>
<evidence type="ECO:0000256" key="1">
    <source>
        <dbReference type="ARBA" id="ARBA00023015"/>
    </source>
</evidence>
<name>A0A1M6Z9N4_9FLAO</name>
<dbReference type="GO" id="GO:0003677">
    <property type="term" value="F:DNA binding"/>
    <property type="evidence" value="ECO:0007669"/>
    <property type="project" value="UniProtKB-UniRule"/>
</dbReference>
<feature type="DNA-binding region" description="H-T-H motif" evidence="4">
    <location>
        <begin position="29"/>
        <end position="48"/>
    </location>
</feature>
<dbReference type="InterPro" id="IPR009057">
    <property type="entry name" value="Homeodomain-like_sf"/>
</dbReference>
<evidence type="ECO:0000313" key="9">
    <source>
        <dbReference type="Proteomes" id="UP000184069"/>
    </source>
</evidence>
<accession>A0A1M6Z9N4</accession>
<dbReference type="PANTHER" id="PTHR47506:SF10">
    <property type="entry name" value="TRANSCRIPTIONAL REGULATORY PROTEIN"/>
    <property type="match status" value="1"/>
</dbReference>
<keyword evidence="3" id="KW-0804">Transcription</keyword>
<dbReference type="Pfam" id="PF00440">
    <property type="entry name" value="TetR_N"/>
    <property type="match status" value="1"/>
</dbReference>
<evidence type="ECO:0000256" key="4">
    <source>
        <dbReference type="PROSITE-ProRule" id="PRU00335"/>
    </source>
</evidence>
<evidence type="ECO:0000313" key="6">
    <source>
        <dbReference type="EMBL" id="OCA79788.1"/>
    </source>
</evidence>
<dbReference type="Proteomes" id="UP000184069">
    <property type="component" value="Unassembled WGS sequence"/>
</dbReference>
<organism evidence="7 9">
    <name type="scientific">Chryseobacterium contaminans</name>
    <dbReference type="NCBI Taxonomy" id="1423959"/>
    <lineage>
        <taxon>Bacteria</taxon>
        <taxon>Pseudomonadati</taxon>
        <taxon>Bacteroidota</taxon>
        <taxon>Flavobacteriia</taxon>
        <taxon>Flavobacteriales</taxon>
        <taxon>Weeksellaceae</taxon>
        <taxon>Chryseobacterium group</taxon>
        <taxon>Chryseobacterium</taxon>
    </lineage>
</organism>
<protein>
    <submittedName>
        <fullName evidence="6">TetR family transcriptional regulator</fullName>
    </submittedName>
    <submittedName>
        <fullName evidence="7">Transcriptional regulator, TetR family</fullName>
    </submittedName>
</protein>
<gene>
    <name evidence="6" type="ORF">BBH99_17750</name>
    <name evidence="7" type="ORF">SAMN05444407_103142</name>
</gene>
<dbReference type="AlphaFoldDB" id="A0A1M6Z9N4"/>
<keyword evidence="8" id="KW-1185">Reference proteome</keyword>
<dbReference type="STRING" id="1423959.SAMN05444407_103142"/>
<evidence type="ECO:0000259" key="5">
    <source>
        <dbReference type="PROSITE" id="PS50977"/>
    </source>
</evidence>
<dbReference type="PROSITE" id="PS50977">
    <property type="entry name" value="HTH_TETR_2"/>
    <property type="match status" value="1"/>
</dbReference>
<dbReference type="EMBL" id="MAYF01000051">
    <property type="protein sequence ID" value="OCA79788.1"/>
    <property type="molecule type" value="Genomic_DNA"/>
</dbReference>
<evidence type="ECO:0000256" key="3">
    <source>
        <dbReference type="ARBA" id="ARBA00023163"/>
    </source>
</evidence>
<keyword evidence="1" id="KW-0805">Transcription regulation</keyword>
<feature type="domain" description="HTH tetR-type" evidence="5">
    <location>
        <begin position="6"/>
        <end position="66"/>
    </location>
</feature>
<dbReference type="EMBL" id="FRBM01000003">
    <property type="protein sequence ID" value="SHL27137.1"/>
    <property type="molecule type" value="Genomic_DNA"/>
</dbReference>
<reference evidence="7 9" key="2">
    <citation type="submission" date="2016-11" db="EMBL/GenBank/DDBJ databases">
        <authorList>
            <person name="Jaros S."/>
            <person name="Januszkiewicz K."/>
            <person name="Wedrychowicz H."/>
        </authorList>
    </citation>
    <scope>NUCLEOTIDE SEQUENCE [LARGE SCALE GENOMIC DNA]</scope>
    <source>
        <strain evidence="7 9">DSM 27621</strain>
    </source>
</reference>
<dbReference type="SUPFAM" id="SSF48498">
    <property type="entry name" value="Tetracyclin repressor-like, C-terminal domain"/>
    <property type="match status" value="1"/>
</dbReference>
<dbReference type="InterPro" id="IPR001647">
    <property type="entry name" value="HTH_TetR"/>
</dbReference>
<proteinExistence type="predicted"/>
<dbReference type="OrthoDB" id="9795242at2"/>
<evidence type="ECO:0000313" key="8">
    <source>
        <dbReference type="Proteomes" id="UP000093508"/>
    </source>
</evidence>
<sequence>MPRNKEFNYTEKLEAARNLFWEKGYHATSMHDLVDAMKLNRSSIYDTYGNKHDLFLKCLKDYTIFKENQYLRASMAQNKGIETLEYIIRDVVEQTLTDNKACLTVKTIFEVVPTDPEAQKLLLKSGESLQAILEKTILQAQADGDINSKSPSTVIARYILSSFSSFWSHYNLTQNKKEVMEMVDFLIEQIRK</sequence>
<evidence type="ECO:0000256" key="2">
    <source>
        <dbReference type="ARBA" id="ARBA00023125"/>
    </source>
</evidence>